<dbReference type="InterPro" id="IPR026362">
    <property type="entry name" value="DEXH_lig_assoc"/>
</dbReference>
<reference evidence="12 13" key="1">
    <citation type="submission" date="2018-07" db="EMBL/GenBank/DDBJ databases">
        <title>Genomic Encyclopedia of Type Strains, Phase III (KMG-III): the genomes of soil and plant-associated and newly described type strains.</title>
        <authorList>
            <person name="Whitman W."/>
        </authorList>
    </citation>
    <scope>NUCLEOTIDE SEQUENCE [LARGE SCALE GENOMIC DNA]</scope>
    <source>
        <strain evidence="12 13">31-25a</strain>
    </source>
</reference>
<keyword evidence="13" id="KW-1185">Reference proteome</keyword>
<protein>
    <submittedName>
        <fullName evidence="12">DNA ligase-associated DEXH box helicase</fullName>
    </submittedName>
</protein>
<evidence type="ECO:0000259" key="11">
    <source>
        <dbReference type="PROSITE" id="PS51194"/>
    </source>
</evidence>
<sequence length="1209" mass="132936">MQWPCGEIVQLAPAHQSFLASVGDPNLGRSKLGDRAGQLVPVAMVRKYDRQFDTTLARPLANAHPARGKARDRIGKTPRPAIEKGRGRPDDDSAGEILHAACLGGRRCQRSEINALRLIVVAELLKGAVDVDCPVIACIAQHADDPLCLAEGVGADEMRSFGKLFDRFEQLGDFVAAVGMAEYGEREGRFGDEDVASDGFKTEACRIGAALVVSGGDDTHAILLHSDLRRSKHVAGRVKTDADTIDFDGFAKLCSLCFAGEIRAVAQAHDVECLLRCHHLAVTGAGMIGMAMGDQCTLDGTNRIDMEITGRGIEAGRRRTQQGFGTFQQDVPRVYHLTNIGRIWLRAILTNNVLARRPRATTFVAVSTRKSPLADIGTPLLPPSFLNWFQSKGWSPRAHQLALVQESQQGNSTLLIAPTGAGKTLAGFLPALVDLAQRGKSNASSRGIHTLYISPLKALAVDIHRNLEKPISEMGLDISLETRTGDTPAYKRQRQKLAPPDILLTTPEQLALLIAAKDAGRFFEDLRYVIFDELHSLVTSKRGHLLSLGLARLRRLQPGVQTIGLSATVADPDGLRRWLLPQTSDAPMASLVTVEGGAKPHITILESDDHVPWAGHSAVYALPGIYDAIKRHGTTLIFVNTRSQAERLFHDLWMANDDNMPIALHHGSLDVGKRRKVEQAMAANALRAVVATSTLDLGIDWGDVDLVIHVGAPKGASRLAQRIGRSNHRMDEPSRAILVPANRFEVMECQAALDANYIGAQDTPPLGDGSLDVLAQHVLGMACAEPFRADDLYAEVTTALPYAALPRETFDRIVDFVATGGYALKSYERFAKIKQTADGTWRVTHPRFAQQYRLNVGTIIEAPSLNVRLTRQRGKGGNVRASINRGGPVLGKVEEYFVESLSPGETFFFSGRVLRFEGIRENECIVTNAEGFDAKIPSYEGGKFPLSTYLASQVRAMLADPARWGALPDQVSDWLRIQKEKSVLPQPGSLLVETFPRGERSYMVIYPFEGRLAHQTLGMLLTRRLERAKARPLGFIATDYAVSIWGLRDMGRMFKNGELPLSELFDEDMLGDDLETWLSESFMLKRTFRNCALISGLVEKRHPGQEKSGRQVTVSTDLIYDVLREHEPDHILIQATRADAATGLLDIRRLSDMLSRIKGHIVHKNLDQISPFAVPVMMEIGKERVPGEAHETLLEEIADELTREMMDHK</sequence>
<evidence type="ECO:0000256" key="5">
    <source>
        <dbReference type="ARBA" id="ARBA00022840"/>
    </source>
</evidence>
<evidence type="ECO:0000256" key="3">
    <source>
        <dbReference type="ARBA" id="ARBA00022801"/>
    </source>
</evidence>
<dbReference type="Pfam" id="PF00270">
    <property type="entry name" value="DEAD"/>
    <property type="match status" value="1"/>
</dbReference>
<dbReference type="CDD" id="cd18796">
    <property type="entry name" value="SF2_C_LHR"/>
    <property type="match status" value="1"/>
</dbReference>
<dbReference type="NCBIfam" id="TIGR04121">
    <property type="entry name" value="DEXH_lig_assoc"/>
    <property type="match status" value="1"/>
</dbReference>
<feature type="domain" description="Helicase C-terminal" evidence="11">
    <location>
        <begin position="621"/>
        <end position="772"/>
    </location>
</feature>
<dbReference type="InterPro" id="IPR013701">
    <property type="entry name" value="Lhr-like_DEAD/DEAH_assoc"/>
</dbReference>
<dbReference type="PANTHER" id="PTHR47962:SF3">
    <property type="entry name" value="LARGE ATP-DEPENDENT HELICASE-RELATED PROTEIN"/>
    <property type="match status" value="1"/>
</dbReference>
<dbReference type="EMBL" id="QPJM01000009">
    <property type="protein sequence ID" value="RCW81992.1"/>
    <property type="molecule type" value="Genomic_DNA"/>
</dbReference>
<dbReference type="SMART" id="SM00490">
    <property type="entry name" value="HELICc"/>
    <property type="match status" value="1"/>
</dbReference>
<keyword evidence="5" id="KW-0067">ATP-binding</keyword>
<keyword evidence="7" id="KW-0234">DNA repair</keyword>
<dbReference type="GO" id="GO:0006281">
    <property type="term" value="P:DNA repair"/>
    <property type="evidence" value="ECO:0007669"/>
    <property type="project" value="UniProtKB-KW"/>
</dbReference>
<dbReference type="InterPro" id="IPR052511">
    <property type="entry name" value="ATP-dep_Helicase"/>
</dbReference>
<dbReference type="InterPro" id="IPR045628">
    <property type="entry name" value="Lhr_WH_dom"/>
</dbReference>
<evidence type="ECO:0000256" key="1">
    <source>
        <dbReference type="ARBA" id="ARBA00022741"/>
    </source>
</evidence>
<evidence type="ECO:0000256" key="2">
    <source>
        <dbReference type="ARBA" id="ARBA00022763"/>
    </source>
</evidence>
<dbReference type="InterPro" id="IPR027417">
    <property type="entry name" value="P-loop_NTPase"/>
</dbReference>
<dbReference type="InterPro" id="IPR011545">
    <property type="entry name" value="DEAD/DEAH_box_helicase_dom"/>
</dbReference>
<feature type="compositionally biased region" description="Basic and acidic residues" evidence="9">
    <location>
        <begin position="69"/>
        <end position="91"/>
    </location>
</feature>
<dbReference type="InterPro" id="IPR014001">
    <property type="entry name" value="Helicase_ATP-bd"/>
</dbReference>
<dbReference type="Pfam" id="PF08494">
    <property type="entry name" value="DEAD_assoc"/>
    <property type="match status" value="1"/>
</dbReference>
<dbReference type="GO" id="GO:0003677">
    <property type="term" value="F:DNA binding"/>
    <property type="evidence" value="ECO:0007669"/>
    <property type="project" value="UniProtKB-KW"/>
</dbReference>
<keyword evidence="12" id="KW-0436">Ligase</keyword>
<dbReference type="Proteomes" id="UP000253324">
    <property type="component" value="Unassembled WGS sequence"/>
</dbReference>
<keyword evidence="3" id="KW-0378">Hydrolase</keyword>
<dbReference type="SUPFAM" id="SSF52540">
    <property type="entry name" value="P-loop containing nucleoside triphosphate hydrolases"/>
    <property type="match status" value="1"/>
</dbReference>
<evidence type="ECO:0000256" key="4">
    <source>
        <dbReference type="ARBA" id="ARBA00022806"/>
    </source>
</evidence>
<dbReference type="InterPro" id="IPR001650">
    <property type="entry name" value="Helicase_C-like"/>
</dbReference>
<gene>
    <name evidence="12" type="ORF">C7476_109174</name>
</gene>
<dbReference type="AlphaFoldDB" id="A0A368YP29"/>
<evidence type="ECO:0000313" key="13">
    <source>
        <dbReference type="Proteomes" id="UP000253324"/>
    </source>
</evidence>
<keyword evidence="8" id="KW-0413">Isomerase</keyword>
<name>A0A368YP29_9HYPH</name>
<proteinExistence type="predicted"/>
<keyword evidence="2" id="KW-0227">DNA damage</keyword>
<dbReference type="GO" id="GO:0016887">
    <property type="term" value="F:ATP hydrolysis activity"/>
    <property type="evidence" value="ECO:0007669"/>
    <property type="project" value="TreeGrafter"/>
</dbReference>
<evidence type="ECO:0000256" key="9">
    <source>
        <dbReference type="SAM" id="MobiDB-lite"/>
    </source>
</evidence>
<dbReference type="SMART" id="SM00487">
    <property type="entry name" value="DEXDc"/>
    <property type="match status" value="1"/>
</dbReference>
<dbReference type="PANTHER" id="PTHR47962">
    <property type="entry name" value="ATP-DEPENDENT HELICASE LHR-RELATED-RELATED"/>
    <property type="match status" value="1"/>
</dbReference>
<accession>A0A368YP29</accession>
<evidence type="ECO:0000256" key="8">
    <source>
        <dbReference type="ARBA" id="ARBA00023235"/>
    </source>
</evidence>
<dbReference type="Pfam" id="PF19306">
    <property type="entry name" value="WHD_Lhr"/>
    <property type="match status" value="1"/>
</dbReference>
<keyword evidence="6" id="KW-0238">DNA-binding</keyword>
<evidence type="ECO:0000256" key="6">
    <source>
        <dbReference type="ARBA" id="ARBA00023125"/>
    </source>
</evidence>
<dbReference type="PROSITE" id="PS51192">
    <property type="entry name" value="HELICASE_ATP_BIND_1"/>
    <property type="match status" value="1"/>
</dbReference>
<keyword evidence="4" id="KW-0347">Helicase</keyword>
<evidence type="ECO:0000256" key="7">
    <source>
        <dbReference type="ARBA" id="ARBA00023204"/>
    </source>
</evidence>
<feature type="region of interest" description="Disordered" evidence="9">
    <location>
        <begin position="62"/>
        <end position="92"/>
    </location>
</feature>
<dbReference type="GO" id="GO:0004386">
    <property type="term" value="F:helicase activity"/>
    <property type="evidence" value="ECO:0007669"/>
    <property type="project" value="UniProtKB-KW"/>
</dbReference>
<comment type="caution">
    <text evidence="12">The sequence shown here is derived from an EMBL/GenBank/DDBJ whole genome shotgun (WGS) entry which is preliminary data.</text>
</comment>
<dbReference type="GO" id="GO:0016874">
    <property type="term" value="F:ligase activity"/>
    <property type="evidence" value="ECO:0007669"/>
    <property type="project" value="UniProtKB-KW"/>
</dbReference>
<dbReference type="Gene3D" id="3.40.50.300">
    <property type="entry name" value="P-loop containing nucleotide triphosphate hydrolases"/>
    <property type="match status" value="2"/>
</dbReference>
<evidence type="ECO:0000313" key="12">
    <source>
        <dbReference type="EMBL" id="RCW81992.1"/>
    </source>
</evidence>
<dbReference type="GO" id="GO:0005524">
    <property type="term" value="F:ATP binding"/>
    <property type="evidence" value="ECO:0007669"/>
    <property type="project" value="UniProtKB-KW"/>
</dbReference>
<evidence type="ECO:0000259" key="10">
    <source>
        <dbReference type="PROSITE" id="PS51192"/>
    </source>
</evidence>
<keyword evidence="1" id="KW-0547">Nucleotide-binding</keyword>
<dbReference type="Pfam" id="PF00271">
    <property type="entry name" value="Helicase_C"/>
    <property type="match status" value="1"/>
</dbReference>
<dbReference type="PROSITE" id="PS51194">
    <property type="entry name" value="HELICASE_CTER"/>
    <property type="match status" value="1"/>
</dbReference>
<feature type="domain" description="Helicase ATP-binding" evidence="10">
    <location>
        <begin position="404"/>
        <end position="587"/>
    </location>
</feature>
<organism evidence="12 13">
    <name type="scientific">Phyllobacterium bourgognense</name>
    <dbReference type="NCBI Taxonomy" id="314236"/>
    <lineage>
        <taxon>Bacteria</taxon>
        <taxon>Pseudomonadati</taxon>
        <taxon>Pseudomonadota</taxon>
        <taxon>Alphaproteobacteria</taxon>
        <taxon>Hyphomicrobiales</taxon>
        <taxon>Phyllobacteriaceae</taxon>
        <taxon>Phyllobacterium</taxon>
    </lineage>
</organism>